<keyword evidence="11 12" id="KW-0472">Membrane</keyword>
<evidence type="ECO:0000256" key="8">
    <source>
        <dbReference type="ARBA" id="ARBA00023014"/>
    </source>
</evidence>
<dbReference type="EC" id="7.1.1.-" evidence="12"/>
<feature type="binding site" evidence="12">
    <location>
        <position position="133"/>
    </location>
    <ligand>
        <name>[4Fe-4S] cluster</name>
        <dbReference type="ChEBI" id="CHEBI:49883"/>
    </ligand>
</feature>
<dbReference type="Proteomes" id="UP000220922">
    <property type="component" value="Unassembled WGS sequence"/>
</dbReference>
<keyword evidence="16" id="KW-1185">Reference proteome</keyword>
<dbReference type="GO" id="GO:0008137">
    <property type="term" value="F:NADH dehydrogenase (ubiquinone) activity"/>
    <property type="evidence" value="ECO:0007669"/>
    <property type="project" value="InterPro"/>
</dbReference>
<sequence length="180" mass="19938">MGLETKAGDLGVVTTSLEYVVNWGRTNAMWPLLFGLACCAIEMMGAQSPNYDMSRFGMEINRASPRQADLMIVAGRVSRKMAPVVRRLYDQMSEPKWVVAMGDCASCGGIFNNYAIVQGVDEIVPVDVYVAGCPPRPEALIDGIMMLHEKVKREKISGIKEQPLRLEQPLIQQVDVKKYG</sequence>
<keyword evidence="5 12" id="KW-0479">Metal-binding</keyword>
<dbReference type="GO" id="GO:0045271">
    <property type="term" value="C:respiratory chain complex I"/>
    <property type="evidence" value="ECO:0007669"/>
    <property type="project" value="TreeGrafter"/>
</dbReference>
<evidence type="ECO:0000256" key="6">
    <source>
        <dbReference type="ARBA" id="ARBA00022967"/>
    </source>
</evidence>
<evidence type="ECO:0000256" key="10">
    <source>
        <dbReference type="ARBA" id="ARBA00023075"/>
    </source>
</evidence>
<feature type="binding site" evidence="12">
    <location>
        <position position="104"/>
    </location>
    <ligand>
        <name>[4Fe-4S] cluster</name>
        <dbReference type="ChEBI" id="CHEBI:49883"/>
    </ligand>
</feature>
<keyword evidence="3 12" id="KW-0004">4Fe-4S</keyword>
<evidence type="ECO:0000256" key="7">
    <source>
        <dbReference type="ARBA" id="ARBA00023004"/>
    </source>
</evidence>
<accession>A0A2H3KJL0</accession>
<dbReference type="AlphaFoldDB" id="A0A2H3KJL0"/>
<dbReference type="GO" id="GO:0005886">
    <property type="term" value="C:plasma membrane"/>
    <property type="evidence" value="ECO:0007669"/>
    <property type="project" value="UniProtKB-SubCell"/>
</dbReference>
<dbReference type="GO" id="GO:0009060">
    <property type="term" value="P:aerobic respiration"/>
    <property type="evidence" value="ECO:0007669"/>
    <property type="project" value="TreeGrafter"/>
</dbReference>
<comment type="cofactor">
    <cofactor evidence="12">
        <name>[4Fe-4S] cluster</name>
        <dbReference type="ChEBI" id="CHEBI:49883"/>
    </cofactor>
    <text evidence="12">Binds 1 [4Fe-4S] cluster.</text>
</comment>
<comment type="subcellular location">
    <subcellularLocation>
        <location evidence="12">Cell membrane</location>
        <topology evidence="12">Peripheral membrane protein</topology>
        <orientation evidence="12">Cytoplasmic side</orientation>
    </subcellularLocation>
</comment>
<keyword evidence="8 12" id="KW-0411">Iron-sulfur</keyword>
<dbReference type="SUPFAM" id="SSF56770">
    <property type="entry name" value="HydA/Nqo6-like"/>
    <property type="match status" value="1"/>
</dbReference>
<comment type="catalytic activity">
    <reaction evidence="12">
        <text>a quinone + NADH + 5 H(+)(in) = a quinol + NAD(+) + 4 H(+)(out)</text>
        <dbReference type="Rhea" id="RHEA:57888"/>
        <dbReference type="ChEBI" id="CHEBI:15378"/>
        <dbReference type="ChEBI" id="CHEBI:24646"/>
        <dbReference type="ChEBI" id="CHEBI:57540"/>
        <dbReference type="ChEBI" id="CHEBI:57945"/>
        <dbReference type="ChEBI" id="CHEBI:132124"/>
    </reaction>
</comment>
<keyword evidence="6 12" id="KW-1278">Translocase</keyword>
<evidence type="ECO:0000259" key="14">
    <source>
        <dbReference type="Pfam" id="PF01058"/>
    </source>
</evidence>
<dbReference type="NCBIfam" id="NF005012">
    <property type="entry name" value="PRK06411.1"/>
    <property type="match status" value="1"/>
</dbReference>
<comment type="caution">
    <text evidence="15">The sequence shown here is derived from an EMBL/GenBank/DDBJ whole genome shotgun (WGS) entry which is preliminary data.</text>
</comment>
<dbReference type="InterPro" id="IPR006137">
    <property type="entry name" value="NADH_UbQ_OxRdtase-like_20kDa"/>
</dbReference>
<keyword evidence="9 12" id="KW-0520">NAD</keyword>
<dbReference type="GO" id="GO:0005506">
    <property type="term" value="F:iron ion binding"/>
    <property type="evidence" value="ECO:0007669"/>
    <property type="project" value="UniProtKB-UniRule"/>
</dbReference>
<protein>
    <recommendedName>
        <fullName evidence="12">NADH-quinone oxidoreductase subunit B</fullName>
        <ecNumber evidence="12">7.1.1.-</ecNumber>
    </recommendedName>
    <alternativeName>
        <fullName evidence="12">NADH dehydrogenase I subunit B</fullName>
    </alternativeName>
    <alternativeName>
        <fullName evidence="12">NDH-1 subunit B</fullName>
    </alternativeName>
</protein>
<evidence type="ECO:0000256" key="11">
    <source>
        <dbReference type="ARBA" id="ARBA00023136"/>
    </source>
</evidence>
<keyword evidence="2 12" id="KW-1003">Cell membrane</keyword>
<feature type="binding site" evidence="12">
    <location>
        <position position="39"/>
    </location>
    <ligand>
        <name>[4Fe-4S] cluster</name>
        <dbReference type="ChEBI" id="CHEBI:49883"/>
    </ligand>
</feature>
<evidence type="ECO:0000313" key="16">
    <source>
        <dbReference type="Proteomes" id="UP000220922"/>
    </source>
</evidence>
<keyword evidence="7 12" id="KW-0408">Iron</keyword>
<comment type="function">
    <text evidence="12">NDH-1 shuttles electrons from NADH, via FMN and iron-sulfur (Fe-S) centers, to quinones in the respiratory chain. The immediate electron acceptor for the enzyme in this species is believed to be ubiquinone. Couples the redox reaction to proton translocation (for every two electrons transferred, four hydrogen ions are translocated across the cytoplasmic membrane), and thus conserves the redox energy in a proton gradient.</text>
</comment>
<evidence type="ECO:0000256" key="3">
    <source>
        <dbReference type="ARBA" id="ARBA00022485"/>
    </source>
</evidence>
<reference evidence="15 16" key="1">
    <citation type="submission" date="2016-05" db="EMBL/GenBank/DDBJ databases">
        <authorList>
            <person name="Lavstsen T."/>
            <person name="Jespersen J.S."/>
        </authorList>
    </citation>
    <scope>NUCLEOTIDE SEQUENCE [LARGE SCALE GENOMIC DNA]</scope>
    <source>
        <strain evidence="15 16">B7-9</strain>
    </source>
</reference>
<proteinExistence type="inferred from homology"/>
<dbReference type="NCBIfam" id="TIGR01957">
    <property type="entry name" value="nuoB_fam"/>
    <property type="match status" value="1"/>
</dbReference>
<dbReference type="RefSeq" id="WP_097653838.1">
    <property type="nucleotide sequence ID" value="NZ_LYXE01000110.1"/>
</dbReference>
<organism evidence="15 16">
    <name type="scientific">Candidatus Chloroploca asiatica</name>
    <dbReference type="NCBI Taxonomy" id="1506545"/>
    <lineage>
        <taxon>Bacteria</taxon>
        <taxon>Bacillati</taxon>
        <taxon>Chloroflexota</taxon>
        <taxon>Chloroflexia</taxon>
        <taxon>Chloroflexales</taxon>
        <taxon>Chloroflexineae</taxon>
        <taxon>Oscillochloridaceae</taxon>
        <taxon>Candidatus Chloroploca</taxon>
    </lineage>
</organism>
<evidence type="ECO:0000256" key="1">
    <source>
        <dbReference type="ARBA" id="ARBA00009173"/>
    </source>
</evidence>
<dbReference type="PANTHER" id="PTHR11995:SF14">
    <property type="entry name" value="NADH DEHYDROGENASE [UBIQUINONE] IRON-SULFUR PROTEIN 7, MITOCHONDRIAL"/>
    <property type="match status" value="1"/>
</dbReference>
<dbReference type="InterPro" id="IPR006138">
    <property type="entry name" value="NADH_UQ_OxRdtase_20Kd_su"/>
</dbReference>
<dbReference type="Gene3D" id="3.40.50.12280">
    <property type="match status" value="1"/>
</dbReference>
<keyword evidence="10 12" id="KW-0830">Ubiquinone</keyword>
<evidence type="ECO:0000256" key="4">
    <source>
        <dbReference type="ARBA" id="ARBA00022719"/>
    </source>
</evidence>
<evidence type="ECO:0000256" key="13">
    <source>
        <dbReference type="RuleBase" id="RU004464"/>
    </source>
</evidence>
<keyword evidence="12" id="KW-0813">Transport</keyword>
<evidence type="ECO:0000313" key="15">
    <source>
        <dbReference type="EMBL" id="PDV98113.1"/>
    </source>
</evidence>
<evidence type="ECO:0000256" key="5">
    <source>
        <dbReference type="ARBA" id="ARBA00022723"/>
    </source>
</evidence>
<feature type="binding site" evidence="12">
    <location>
        <position position="38"/>
    </location>
    <ligand>
        <name>[4Fe-4S] cluster</name>
        <dbReference type="ChEBI" id="CHEBI:49883"/>
    </ligand>
</feature>
<dbReference type="OrthoDB" id="9786737at2"/>
<gene>
    <name evidence="12" type="primary">nuoB</name>
    <name evidence="15" type="ORF">A9Q02_03260</name>
</gene>
<comment type="subunit">
    <text evidence="12">NDH-1 is composed of 14 different subunits. Subunits NuoB, C, D, E, F, and G constitute the peripheral sector of the complex.</text>
</comment>
<evidence type="ECO:0000256" key="2">
    <source>
        <dbReference type="ARBA" id="ARBA00022475"/>
    </source>
</evidence>
<dbReference type="GO" id="GO:0050136">
    <property type="term" value="F:NADH dehydrogenase (quinone) (non-electrogenic) activity"/>
    <property type="evidence" value="ECO:0007669"/>
    <property type="project" value="UniProtKB-UniRule"/>
</dbReference>
<evidence type="ECO:0000256" key="9">
    <source>
        <dbReference type="ARBA" id="ARBA00023027"/>
    </source>
</evidence>
<dbReference type="GO" id="GO:0048038">
    <property type="term" value="F:quinone binding"/>
    <property type="evidence" value="ECO:0007669"/>
    <property type="project" value="UniProtKB-KW"/>
</dbReference>
<feature type="domain" description="NADH:ubiquinone oxidoreductase-like 20kDa subunit" evidence="14">
    <location>
        <begin position="38"/>
        <end position="147"/>
    </location>
</feature>
<evidence type="ECO:0000256" key="12">
    <source>
        <dbReference type="HAMAP-Rule" id="MF_01356"/>
    </source>
</evidence>
<comment type="similarity">
    <text evidence="1 12 13">Belongs to the complex I 20 kDa subunit family.</text>
</comment>
<dbReference type="HAMAP" id="MF_01356">
    <property type="entry name" value="NDH1_NuoB"/>
    <property type="match status" value="1"/>
</dbReference>
<dbReference type="Pfam" id="PF01058">
    <property type="entry name" value="Oxidored_q6"/>
    <property type="match status" value="1"/>
</dbReference>
<dbReference type="GO" id="GO:0051539">
    <property type="term" value="F:4 iron, 4 sulfur cluster binding"/>
    <property type="evidence" value="ECO:0007669"/>
    <property type="project" value="UniProtKB-KW"/>
</dbReference>
<dbReference type="EMBL" id="LYXE01000110">
    <property type="protein sequence ID" value="PDV98113.1"/>
    <property type="molecule type" value="Genomic_DNA"/>
</dbReference>
<dbReference type="GO" id="GO:0015990">
    <property type="term" value="P:electron transport coupled proton transport"/>
    <property type="evidence" value="ECO:0007669"/>
    <property type="project" value="TreeGrafter"/>
</dbReference>
<keyword evidence="4 12" id="KW-0874">Quinone</keyword>
<dbReference type="FunFam" id="3.40.50.12280:FF:000004">
    <property type="entry name" value="NADH-quinone oxidoreductase subunit B"/>
    <property type="match status" value="1"/>
</dbReference>
<dbReference type="PANTHER" id="PTHR11995">
    <property type="entry name" value="NADH DEHYDROGENASE"/>
    <property type="match status" value="1"/>
</dbReference>
<name>A0A2H3KJL0_9CHLR</name>